<sequence>MSMDTIAKSWLLAQPQAKDSVRLFCFPYAGGGASIYRGWAQAFPSDVGVYPVQLPGRENRITERAYSDMGELVEELAQVIYPYLDRPFILFGHSMGTRIAFELARAVRSKWGRLPLGLIVSSGRAPHFPEPKPIYHLPEDEFVAALRRFSGTPEAILQSKELMQLFMPLLRADFTLDETYVFAEEPLLDCPIAAYCGTEDQEATQEEMEAWASHTSAGFTLEMVDGGHFFLTTNKDVLLHSVTKMIGQYRSAIAGKGER</sequence>
<dbReference type="Proteomes" id="UP000197781">
    <property type="component" value="Chromosome"/>
</dbReference>
<dbReference type="AlphaFoldDB" id="A0A220MJR9"/>
<accession>A0A220MJR9</accession>
<dbReference type="SUPFAM" id="SSF53474">
    <property type="entry name" value="alpha/beta-Hydrolases"/>
    <property type="match status" value="1"/>
</dbReference>
<evidence type="ECO:0000313" key="4">
    <source>
        <dbReference type="Proteomes" id="UP000197781"/>
    </source>
</evidence>
<dbReference type="Gene3D" id="3.40.50.1820">
    <property type="entry name" value="alpha/beta hydrolase"/>
    <property type="match status" value="1"/>
</dbReference>
<evidence type="ECO:0000259" key="2">
    <source>
        <dbReference type="Pfam" id="PF00975"/>
    </source>
</evidence>
<dbReference type="InterPro" id="IPR029058">
    <property type="entry name" value="AB_hydrolase_fold"/>
</dbReference>
<dbReference type="GO" id="GO:0008610">
    <property type="term" value="P:lipid biosynthetic process"/>
    <property type="evidence" value="ECO:0007669"/>
    <property type="project" value="TreeGrafter"/>
</dbReference>
<dbReference type="InterPro" id="IPR001031">
    <property type="entry name" value="Thioesterase"/>
</dbReference>
<dbReference type="InterPro" id="IPR012223">
    <property type="entry name" value="TEII"/>
</dbReference>
<dbReference type="PANTHER" id="PTHR11487:SF0">
    <property type="entry name" value="S-ACYL FATTY ACID SYNTHASE THIOESTERASE, MEDIUM CHAIN"/>
    <property type="match status" value="1"/>
</dbReference>
<evidence type="ECO:0000313" key="3">
    <source>
        <dbReference type="EMBL" id="ASJ55251.1"/>
    </source>
</evidence>
<evidence type="ECO:0000256" key="1">
    <source>
        <dbReference type="ARBA" id="ARBA00007169"/>
    </source>
</evidence>
<proteinExistence type="inferred from homology"/>
<feature type="domain" description="Thioesterase" evidence="2">
    <location>
        <begin position="22"/>
        <end position="238"/>
    </location>
</feature>
<name>A0A220MJR9_9BACL</name>
<dbReference type="KEGG" id="bfm:BP422_17875"/>
<dbReference type="RefSeq" id="WP_088908932.1">
    <property type="nucleotide sequence ID" value="NZ_CP018145.1"/>
</dbReference>
<protein>
    <submittedName>
        <fullName evidence="3">Putative thioesterase</fullName>
    </submittedName>
</protein>
<dbReference type="EMBL" id="CP018145">
    <property type="protein sequence ID" value="ASJ55251.1"/>
    <property type="molecule type" value="Genomic_DNA"/>
</dbReference>
<dbReference type="PANTHER" id="PTHR11487">
    <property type="entry name" value="THIOESTERASE"/>
    <property type="match status" value="1"/>
</dbReference>
<comment type="similarity">
    <text evidence="1">Belongs to the thioesterase family.</text>
</comment>
<dbReference type="Pfam" id="PF00975">
    <property type="entry name" value="Thioesterase"/>
    <property type="match status" value="1"/>
</dbReference>
<reference evidence="3 4" key="1">
    <citation type="submission" date="2016-11" db="EMBL/GenBank/DDBJ databases">
        <authorList>
            <person name="Jaros S."/>
            <person name="Januszkiewicz K."/>
            <person name="Wedrychowicz H."/>
        </authorList>
    </citation>
    <scope>NUCLEOTIDE SEQUENCE [LARGE SCALE GENOMIC DNA]</scope>
    <source>
        <strain evidence="3 4">NF2</strain>
    </source>
</reference>
<gene>
    <name evidence="3" type="ORF">BP422_17875</name>
</gene>
<organism evidence="3 4">
    <name type="scientific">Brevibacillus formosus</name>
    <dbReference type="NCBI Taxonomy" id="54913"/>
    <lineage>
        <taxon>Bacteria</taxon>
        <taxon>Bacillati</taxon>
        <taxon>Bacillota</taxon>
        <taxon>Bacilli</taxon>
        <taxon>Bacillales</taxon>
        <taxon>Paenibacillaceae</taxon>
        <taxon>Brevibacillus</taxon>
    </lineage>
</organism>